<keyword evidence="6" id="KW-1185">Reference proteome</keyword>
<evidence type="ECO:0000256" key="4">
    <source>
        <dbReference type="SAM" id="MobiDB-lite"/>
    </source>
</evidence>
<dbReference type="InterPro" id="IPR009001">
    <property type="entry name" value="Transl_elong_EF1A/Init_IF2_C"/>
</dbReference>
<dbReference type="InterPro" id="IPR035531">
    <property type="entry name" value="GTPBP1-like"/>
</dbReference>
<dbReference type="Gene3D" id="2.40.30.10">
    <property type="entry name" value="Translation factors"/>
    <property type="match status" value="2"/>
</dbReference>
<dbReference type="FunFam" id="2.40.30.10:FF:000014">
    <property type="entry name" value="Probable GTP-binding protein 1"/>
    <property type="match status" value="1"/>
</dbReference>
<evidence type="ECO:0000256" key="1">
    <source>
        <dbReference type="ARBA" id="ARBA00007249"/>
    </source>
</evidence>
<sequence>MDSKNVKTNASSVAALFAPDADDGCIDERMDVECAPDAETSLDKRFLLDMKPKAISKYIEFLKEQLLCGEGEAMVELGVSLDNSTDKGLTVEELEVAEKNHAKILEDNLNCKQSDLITRTQENGLHTRVVLIRRNVEEADFIEVRIAVVGNVDAGKSTLLGVLTHNALDDGRGHARQKLFRHKHEFESGRTSSVGNDILGFDMNGRIVNNPNPHSGHLDWISICKDSAKVITFVDLAGHEKYLKTTIFGMTGHMPDYAMLMVGANAGIIGTTREHLSLALSLNVPVFIVVTKIDMCPEQILADTMKNLDRLMKSPGARKRPIVIQSVEDVVAAAHNFHGGKVCPIFQISNVAGTNLPLLRQFLNIVPLHRISHEDKPAEFQIDDIYWVDGVGTVVSGTCLAGTISLNDTLMLGPDPLGMFNPVPIKSIHRKRMPVSTIKSGQTASFALRKYSKKEVRKGMVLVDPSLNPAACFQFEAEVLILHHPTTIAPNYQAMVHVGSIRQTATIVKMNKEILRTGDRDDVTFRFIRHPEYLRPGTRMVFREGRTKAVGTVRKVVPYTQPIQQKPTRQKGINKPKYDLKNKPGKLSHKK</sequence>
<dbReference type="InterPro" id="IPR050055">
    <property type="entry name" value="EF-Tu_GTPase"/>
</dbReference>
<dbReference type="PANTHER" id="PTHR43721">
    <property type="entry name" value="ELONGATION FACTOR TU-RELATED"/>
    <property type="match status" value="1"/>
</dbReference>
<evidence type="ECO:0000313" key="7">
    <source>
        <dbReference type="WBParaSite" id="ACRNAN_scaffold12156.g26181.t1"/>
    </source>
</evidence>
<dbReference type="Gene3D" id="3.40.50.300">
    <property type="entry name" value="P-loop containing nucleotide triphosphate hydrolases"/>
    <property type="match status" value="1"/>
</dbReference>
<dbReference type="Proteomes" id="UP000887540">
    <property type="component" value="Unplaced"/>
</dbReference>
<keyword evidence="3" id="KW-0342">GTP-binding</keyword>
<evidence type="ECO:0000313" key="6">
    <source>
        <dbReference type="Proteomes" id="UP000887540"/>
    </source>
</evidence>
<dbReference type="CDD" id="cd04165">
    <property type="entry name" value="GTPBP1_like"/>
    <property type="match status" value="1"/>
</dbReference>
<dbReference type="FunFam" id="2.40.30.10:FF:000084">
    <property type="entry name" value="GTP-binding elongation factor Tu family"/>
    <property type="match status" value="1"/>
</dbReference>
<protein>
    <submittedName>
        <fullName evidence="7">Tr-type G domain-containing protein</fullName>
    </submittedName>
</protein>
<dbReference type="CDD" id="cd03694">
    <property type="entry name" value="GTPBP_II"/>
    <property type="match status" value="1"/>
</dbReference>
<dbReference type="InterPro" id="IPR009000">
    <property type="entry name" value="Transl_B-barrel_sf"/>
</dbReference>
<dbReference type="PROSITE" id="PS51722">
    <property type="entry name" value="G_TR_2"/>
    <property type="match status" value="1"/>
</dbReference>
<organism evidence="6 7">
    <name type="scientific">Acrobeloides nanus</name>
    <dbReference type="NCBI Taxonomy" id="290746"/>
    <lineage>
        <taxon>Eukaryota</taxon>
        <taxon>Metazoa</taxon>
        <taxon>Ecdysozoa</taxon>
        <taxon>Nematoda</taxon>
        <taxon>Chromadorea</taxon>
        <taxon>Rhabditida</taxon>
        <taxon>Tylenchina</taxon>
        <taxon>Cephalobomorpha</taxon>
        <taxon>Cephaloboidea</taxon>
        <taxon>Cephalobidae</taxon>
        <taxon>Acrobeloides</taxon>
    </lineage>
</organism>
<dbReference type="WBParaSite" id="ACRNAN_scaffold12156.g26181.t1">
    <property type="protein sequence ID" value="ACRNAN_scaffold12156.g26181.t1"/>
    <property type="gene ID" value="ACRNAN_scaffold12156.g26181"/>
</dbReference>
<dbReference type="GO" id="GO:0003746">
    <property type="term" value="F:translation elongation factor activity"/>
    <property type="evidence" value="ECO:0007669"/>
    <property type="project" value="TreeGrafter"/>
</dbReference>
<dbReference type="AlphaFoldDB" id="A0A914CLL7"/>
<dbReference type="InterPro" id="IPR004161">
    <property type="entry name" value="EFTu-like_2"/>
</dbReference>
<evidence type="ECO:0000256" key="2">
    <source>
        <dbReference type="ARBA" id="ARBA00022741"/>
    </source>
</evidence>
<dbReference type="SUPFAM" id="SSF50447">
    <property type="entry name" value="Translation proteins"/>
    <property type="match status" value="1"/>
</dbReference>
<dbReference type="Pfam" id="PF03144">
    <property type="entry name" value="GTP_EFTU_D2"/>
    <property type="match status" value="1"/>
</dbReference>
<dbReference type="GO" id="GO:0005525">
    <property type="term" value="F:GTP binding"/>
    <property type="evidence" value="ECO:0007669"/>
    <property type="project" value="UniProtKB-KW"/>
</dbReference>
<reference evidence="7" key="1">
    <citation type="submission" date="2022-11" db="UniProtKB">
        <authorList>
            <consortium name="WormBaseParasite"/>
        </authorList>
    </citation>
    <scope>IDENTIFICATION</scope>
</reference>
<dbReference type="PANTHER" id="PTHR43721:SF9">
    <property type="entry name" value="GTP-BINDING PROTEIN 1"/>
    <property type="match status" value="1"/>
</dbReference>
<dbReference type="CDD" id="cd03708">
    <property type="entry name" value="GTPBP_III"/>
    <property type="match status" value="1"/>
</dbReference>
<dbReference type="InterPro" id="IPR027417">
    <property type="entry name" value="P-loop_NTPase"/>
</dbReference>
<dbReference type="Pfam" id="PF00009">
    <property type="entry name" value="GTP_EFTU"/>
    <property type="match status" value="1"/>
</dbReference>
<proteinExistence type="inferred from homology"/>
<dbReference type="SUPFAM" id="SSF50465">
    <property type="entry name" value="EF-Tu/eEF-1alpha/eIF2-gamma C-terminal domain"/>
    <property type="match status" value="1"/>
</dbReference>
<dbReference type="SUPFAM" id="SSF52540">
    <property type="entry name" value="P-loop containing nucleoside triphosphate hydrolases"/>
    <property type="match status" value="1"/>
</dbReference>
<evidence type="ECO:0000256" key="3">
    <source>
        <dbReference type="ARBA" id="ARBA00023134"/>
    </source>
</evidence>
<keyword evidence="2" id="KW-0547">Nucleotide-binding</keyword>
<accession>A0A914CLL7</accession>
<comment type="similarity">
    <text evidence="1">Belongs to the TRAFAC class translation factor GTPase superfamily. Classic translation factor GTPase family. EF-Tu/EF-1A subfamily.</text>
</comment>
<evidence type="ECO:0000259" key="5">
    <source>
        <dbReference type="PROSITE" id="PS51722"/>
    </source>
</evidence>
<feature type="region of interest" description="Disordered" evidence="4">
    <location>
        <begin position="560"/>
        <end position="591"/>
    </location>
</feature>
<dbReference type="GO" id="GO:0003924">
    <property type="term" value="F:GTPase activity"/>
    <property type="evidence" value="ECO:0007669"/>
    <property type="project" value="InterPro"/>
</dbReference>
<name>A0A914CLL7_9BILA</name>
<dbReference type="InterPro" id="IPR000795">
    <property type="entry name" value="T_Tr_GTP-bd_dom"/>
</dbReference>
<dbReference type="FunFam" id="3.40.50.300:FF:000091">
    <property type="entry name" value="Probable GTP-binding protein 1"/>
    <property type="match status" value="1"/>
</dbReference>
<feature type="domain" description="Tr-type G" evidence="5">
    <location>
        <begin position="141"/>
        <end position="373"/>
    </location>
</feature>